<keyword evidence="3" id="KW-0133">Cell shape</keyword>
<dbReference type="PANTHER" id="PTHR36174:SF1">
    <property type="entry name" value="LIPID II:GLYCINE GLYCYLTRANSFERASE"/>
    <property type="match status" value="1"/>
</dbReference>
<dbReference type="Pfam" id="PF02388">
    <property type="entry name" value="FemAB"/>
    <property type="match status" value="2"/>
</dbReference>
<keyword evidence="8" id="KW-1185">Reference proteome</keyword>
<dbReference type="RefSeq" id="WP_076489076.1">
    <property type="nucleotide sequence ID" value="NZ_FTMS01000011.1"/>
</dbReference>
<dbReference type="EMBL" id="FTMS01000011">
    <property type="protein sequence ID" value="SIQ60640.1"/>
    <property type="molecule type" value="Genomic_DNA"/>
</dbReference>
<organism evidence="7 8">
    <name type="scientific">Alkalispirochaeta americana</name>
    <dbReference type="NCBI Taxonomy" id="159291"/>
    <lineage>
        <taxon>Bacteria</taxon>
        <taxon>Pseudomonadati</taxon>
        <taxon>Spirochaetota</taxon>
        <taxon>Spirochaetia</taxon>
        <taxon>Spirochaetales</taxon>
        <taxon>Spirochaetaceae</taxon>
        <taxon>Alkalispirochaeta</taxon>
    </lineage>
</organism>
<dbReference type="GO" id="GO:0016755">
    <property type="term" value="F:aminoacyltransferase activity"/>
    <property type="evidence" value="ECO:0007669"/>
    <property type="project" value="InterPro"/>
</dbReference>
<keyword evidence="5" id="KW-0012">Acyltransferase</keyword>
<evidence type="ECO:0000256" key="5">
    <source>
        <dbReference type="ARBA" id="ARBA00023315"/>
    </source>
</evidence>
<dbReference type="PANTHER" id="PTHR36174">
    <property type="entry name" value="LIPID II:GLYCINE GLYCYLTRANSFERASE"/>
    <property type="match status" value="1"/>
</dbReference>
<keyword evidence="2 7" id="KW-0808">Transferase</keyword>
<accession>A0A1N6U4Y4</accession>
<dbReference type="PROSITE" id="PS51191">
    <property type="entry name" value="FEMABX"/>
    <property type="match status" value="1"/>
</dbReference>
<evidence type="ECO:0000313" key="7">
    <source>
        <dbReference type="EMBL" id="SIQ60640.1"/>
    </source>
</evidence>
<dbReference type="OrthoDB" id="9785911at2"/>
<dbReference type="GO" id="GO:0071555">
    <property type="term" value="P:cell wall organization"/>
    <property type="evidence" value="ECO:0007669"/>
    <property type="project" value="UniProtKB-KW"/>
</dbReference>
<dbReference type="AlphaFoldDB" id="A0A1N6U4Y4"/>
<evidence type="ECO:0000256" key="3">
    <source>
        <dbReference type="ARBA" id="ARBA00022960"/>
    </source>
</evidence>
<keyword evidence="6" id="KW-0961">Cell wall biogenesis/degradation</keyword>
<reference evidence="7 8" key="1">
    <citation type="submission" date="2017-01" db="EMBL/GenBank/DDBJ databases">
        <authorList>
            <person name="Mah S.A."/>
            <person name="Swanson W.J."/>
            <person name="Moy G.W."/>
            <person name="Vacquier V.D."/>
        </authorList>
    </citation>
    <scope>NUCLEOTIDE SEQUENCE [LARGE SCALE GENOMIC DNA]</scope>
    <source>
        <strain evidence="7 8">ASpG1</strain>
    </source>
</reference>
<evidence type="ECO:0000256" key="4">
    <source>
        <dbReference type="ARBA" id="ARBA00022984"/>
    </source>
</evidence>
<dbReference type="SUPFAM" id="SSF55729">
    <property type="entry name" value="Acyl-CoA N-acyltransferases (Nat)"/>
    <property type="match status" value="1"/>
</dbReference>
<evidence type="ECO:0000256" key="2">
    <source>
        <dbReference type="ARBA" id="ARBA00022679"/>
    </source>
</evidence>
<dbReference type="Gene3D" id="3.40.630.30">
    <property type="match status" value="1"/>
</dbReference>
<dbReference type="GO" id="GO:0008360">
    <property type="term" value="P:regulation of cell shape"/>
    <property type="evidence" value="ECO:0007669"/>
    <property type="project" value="UniProtKB-KW"/>
</dbReference>
<sequence>MITSLRPKYPEELFSTPIVQQTAFWSSLKGSLGVRSLALDFRAGSWNGPMADVLVVLQQVDRSSCIAYVPYGPEIEPDEADQGPFLEELSECLREFLPRNCFCLRYDLCWESFWAKDADFYDQEGHWLGPPQAKMQELRFNFNTCSWNLKKAPTNILPSNTIYLDLRHEPEGLLAQMKPKTRYNIGLSQRRGVEVTCLGMDFLETWYQLYTETADRNGLVLHDIEYFRAVLAARAEGTSTEVLLLVASLEEIPLAAMFLVLSGNRASYLYGASAGNQRKVMATYALQWEAMNIARTRGCSQYDMFGVAPRPDPEHPMHGLYRFKTGFGGTLYHSLGCWDYPLDQDRYAAFLSQEFHQQGFHRR</sequence>
<name>A0A1N6U4Y4_9SPIO</name>
<dbReference type="InterPro" id="IPR050644">
    <property type="entry name" value="PG_Glycine_Bridge_Synth"/>
</dbReference>
<keyword evidence="4" id="KW-0573">Peptidoglycan synthesis</keyword>
<evidence type="ECO:0000256" key="1">
    <source>
        <dbReference type="ARBA" id="ARBA00009943"/>
    </source>
</evidence>
<gene>
    <name evidence="7" type="ORF">SAMN05920897_111108</name>
</gene>
<dbReference type="InterPro" id="IPR016181">
    <property type="entry name" value="Acyl_CoA_acyltransferase"/>
</dbReference>
<comment type="similarity">
    <text evidence="1">Belongs to the FemABX family.</text>
</comment>
<proteinExistence type="inferred from homology"/>
<dbReference type="Proteomes" id="UP000186400">
    <property type="component" value="Unassembled WGS sequence"/>
</dbReference>
<dbReference type="GO" id="GO:0009252">
    <property type="term" value="P:peptidoglycan biosynthetic process"/>
    <property type="evidence" value="ECO:0007669"/>
    <property type="project" value="UniProtKB-KW"/>
</dbReference>
<protein>
    <submittedName>
        <fullName evidence="7">Lipid II:glycine glycyltransferase (Peptidoglycan interpeptide bridge formation enzyme)</fullName>
    </submittedName>
</protein>
<evidence type="ECO:0000313" key="8">
    <source>
        <dbReference type="Proteomes" id="UP000186400"/>
    </source>
</evidence>
<dbReference type="STRING" id="159291.SAMN05920897_111108"/>
<dbReference type="InterPro" id="IPR003447">
    <property type="entry name" value="FEMABX"/>
</dbReference>
<evidence type="ECO:0000256" key="6">
    <source>
        <dbReference type="ARBA" id="ARBA00023316"/>
    </source>
</evidence>